<reference evidence="2 3" key="1">
    <citation type="submission" date="2012-06" db="EMBL/GenBank/DDBJ databases">
        <title>Finished chromosome of genome of Oscillatoria acuminata PCC 6304.</title>
        <authorList>
            <consortium name="US DOE Joint Genome Institute"/>
            <person name="Gugger M."/>
            <person name="Coursin T."/>
            <person name="Rippka R."/>
            <person name="Tandeau De Marsac N."/>
            <person name="Huntemann M."/>
            <person name="Wei C.-L."/>
            <person name="Han J."/>
            <person name="Detter J.C."/>
            <person name="Han C."/>
            <person name="Tapia R."/>
            <person name="Davenport K."/>
            <person name="Daligault H."/>
            <person name="Erkkila T."/>
            <person name="Gu W."/>
            <person name="Munk A.C.C."/>
            <person name="Teshima H."/>
            <person name="Xu Y."/>
            <person name="Chain P."/>
            <person name="Chen A."/>
            <person name="Krypides N."/>
            <person name="Mavromatis K."/>
            <person name="Markowitz V."/>
            <person name="Szeto E."/>
            <person name="Ivanova N."/>
            <person name="Mikhailova N."/>
            <person name="Ovchinnikova G."/>
            <person name="Pagani I."/>
            <person name="Pati A."/>
            <person name="Goodwin L."/>
            <person name="Peters L."/>
            <person name="Pitluck S."/>
            <person name="Woyke T."/>
            <person name="Kerfeld C."/>
        </authorList>
    </citation>
    <scope>NUCLEOTIDE SEQUENCE [LARGE SCALE GENOMIC DNA]</scope>
    <source>
        <strain evidence="2 3">PCC 6304</strain>
    </source>
</reference>
<dbReference type="HOGENOM" id="CLU_2317530_0_0_3"/>
<accession>K9TD67</accession>
<name>K9TD67_9CYAN</name>
<dbReference type="KEGG" id="oac:Oscil6304_0201"/>
<proteinExistence type="predicted"/>
<evidence type="ECO:0000313" key="2">
    <source>
        <dbReference type="EMBL" id="AFY79954.1"/>
    </source>
</evidence>
<dbReference type="EMBL" id="CP003607">
    <property type="protein sequence ID" value="AFY79954.1"/>
    <property type="molecule type" value="Genomic_DNA"/>
</dbReference>
<sequence length="99" mass="10683">MGEMGRMGESRCFILNYTSCPLPLARSGLGWGSFWAIATSLTVYRLSACIEADANLFFRDLDLATSRTPHSLILPEVDLATSGGPHPNPDLAKGRGQDV</sequence>
<dbReference type="Proteomes" id="UP000010367">
    <property type="component" value="Chromosome"/>
</dbReference>
<evidence type="ECO:0000313" key="3">
    <source>
        <dbReference type="Proteomes" id="UP000010367"/>
    </source>
</evidence>
<keyword evidence="3" id="KW-1185">Reference proteome</keyword>
<protein>
    <submittedName>
        <fullName evidence="2">Uncharacterized protein</fullName>
    </submittedName>
</protein>
<dbReference type="InParanoid" id="K9TD67"/>
<feature type="region of interest" description="Disordered" evidence="1">
    <location>
        <begin position="78"/>
        <end position="99"/>
    </location>
</feature>
<dbReference type="AlphaFoldDB" id="K9TD67"/>
<organism evidence="2 3">
    <name type="scientific">Oscillatoria acuminata PCC 6304</name>
    <dbReference type="NCBI Taxonomy" id="56110"/>
    <lineage>
        <taxon>Bacteria</taxon>
        <taxon>Bacillati</taxon>
        <taxon>Cyanobacteriota</taxon>
        <taxon>Cyanophyceae</taxon>
        <taxon>Oscillatoriophycideae</taxon>
        <taxon>Oscillatoriales</taxon>
        <taxon>Oscillatoriaceae</taxon>
        <taxon>Oscillatoria</taxon>
    </lineage>
</organism>
<gene>
    <name evidence="2" type="ORF">Oscil6304_0201</name>
</gene>
<evidence type="ECO:0000256" key="1">
    <source>
        <dbReference type="SAM" id="MobiDB-lite"/>
    </source>
</evidence>
<dbReference type="STRING" id="56110.Oscil6304_0201"/>